<keyword evidence="1" id="KW-0175">Coiled coil</keyword>
<evidence type="ECO:0000313" key="3">
    <source>
        <dbReference type="EMBL" id="CAK9054220.1"/>
    </source>
</evidence>
<dbReference type="Proteomes" id="UP001642484">
    <property type="component" value="Unassembled WGS sequence"/>
</dbReference>
<feature type="compositionally biased region" description="Basic and acidic residues" evidence="2">
    <location>
        <begin position="26"/>
        <end position="43"/>
    </location>
</feature>
<sequence length="843" mass="96665">QAKELHGKLLARCKEIGCAVPPPKPPKAEAKPKSKNETPKVQEEGEEPADGISFAQGILQEKFPLLFPDDKKEEDDAEIIPTDQRWQSTRRKARHEDPEAEECQEEQTMKKALSNVKDASFEDIDRFPAVATTFRQWLQKSKKKIQEEEAETYVKVLHDLFAQDEKALDEMAKDDYFKAVAKEPPHTSTLKLFREFWVKNRDGPWCPVTRVERKAEVRVRLMHFVPEAWSIRVVPRAHKEDLVILTTPDGAKHFAEASKLPELPVLHSEEFAKERERKAAMSKLERERDEAERLAKAKRAEKLAKTKVRNDLTPTVKELMAGADAEQSLLDAVFRQHIGCSGCGRIASRAAENVRRGMQSGWASYDDVPDATEEEVQQYPRVLATFYQQGFPYMNGVRRLMELYKKKAWDMATPEFQQLVRMDPENAKCNGYLNSAILYLRKFRESGGFDNLMDISEMDPVKLQSTFTPDFERETNKEQENFDDLQVDVPLELVMADATDNWRAELREKFDDEGYLLEDVDARGQRPVALSMALLPNASDEEWSLWPRILAKYETYCKQESEEEKPIKREAEANDMFLAMKELLEEHGKSPEAMASPKCLKMVKSTYSGTNKDRAVALAKFAEFWAAHRDGEFPEPKVHALAAMKYKLIDRQLLEQAKRMAAEWKLPEGWSVKLAKDGRLIKVNGPCKEIYHSKEAALRAVEQKASRRAEEAKAAHQQMISAKEADRSNRERNDRRGSLKLELQGSQKGPERDRNGKLVVPSTTSPSHHLFFRWEEQGDEEAEPTFLCEIPTAPRILRLVRQLPHGSSFSDWGPMVAVCDYAMEVHRQLLRSWSKLICKVATH</sequence>
<feature type="region of interest" description="Disordered" evidence="2">
    <location>
        <begin position="72"/>
        <end position="108"/>
    </location>
</feature>
<organism evidence="3 4">
    <name type="scientific">Durusdinium trenchii</name>
    <dbReference type="NCBI Taxonomy" id="1381693"/>
    <lineage>
        <taxon>Eukaryota</taxon>
        <taxon>Sar</taxon>
        <taxon>Alveolata</taxon>
        <taxon>Dinophyceae</taxon>
        <taxon>Suessiales</taxon>
        <taxon>Symbiodiniaceae</taxon>
        <taxon>Durusdinium</taxon>
    </lineage>
</organism>
<reference evidence="3 4" key="1">
    <citation type="submission" date="2024-02" db="EMBL/GenBank/DDBJ databases">
        <authorList>
            <person name="Chen Y."/>
            <person name="Shah S."/>
            <person name="Dougan E. K."/>
            <person name="Thang M."/>
            <person name="Chan C."/>
        </authorList>
    </citation>
    <scope>NUCLEOTIDE SEQUENCE [LARGE SCALE GENOMIC DNA]</scope>
</reference>
<name>A0ABP0MRW2_9DINO</name>
<feature type="non-terminal residue" evidence="3">
    <location>
        <position position="1"/>
    </location>
</feature>
<comment type="caution">
    <text evidence="3">The sequence shown here is derived from an EMBL/GenBank/DDBJ whole genome shotgun (WGS) entry which is preliminary data.</text>
</comment>
<evidence type="ECO:0000256" key="1">
    <source>
        <dbReference type="SAM" id="Coils"/>
    </source>
</evidence>
<proteinExistence type="predicted"/>
<dbReference type="EMBL" id="CAXAMN010019391">
    <property type="protein sequence ID" value="CAK9054220.1"/>
    <property type="molecule type" value="Genomic_DNA"/>
</dbReference>
<accession>A0ABP0MRW2</accession>
<feature type="compositionally biased region" description="Basic and acidic residues" evidence="2">
    <location>
        <begin position="723"/>
        <end position="739"/>
    </location>
</feature>
<feature type="coiled-coil region" evidence="1">
    <location>
        <begin position="274"/>
        <end position="304"/>
    </location>
</feature>
<evidence type="ECO:0000256" key="2">
    <source>
        <dbReference type="SAM" id="MobiDB-lite"/>
    </source>
</evidence>
<gene>
    <name evidence="3" type="ORF">CCMP2556_LOCUS27129</name>
</gene>
<feature type="region of interest" description="Disordered" evidence="2">
    <location>
        <begin position="707"/>
        <end position="764"/>
    </location>
</feature>
<feature type="region of interest" description="Disordered" evidence="2">
    <location>
        <begin position="17"/>
        <end position="51"/>
    </location>
</feature>
<keyword evidence="4" id="KW-1185">Reference proteome</keyword>
<protein>
    <submittedName>
        <fullName evidence="3">Uncharacterized protein</fullName>
    </submittedName>
</protein>
<evidence type="ECO:0000313" key="4">
    <source>
        <dbReference type="Proteomes" id="UP001642484"/>
    </source>
</evidence>